<dbReference type="Bgee" id="WBGene00018626">
    <property type="expression patterns" value="Expressed in larva"/>
</dbReference>
<dbReference type="AGR" id="WB:WBGene00018626"/>
<evidence type="ECO:0000313" key="2">
    <source>
        <dbReference type="EMBL" id="CCD71533.1"/>
    </source>
</evidence>
<proteinExistence type="predicted"/>
<feature type="domain" description="Sdz-33 F-box" evidence="1">
    <location>
        <begin position="273"/>
        <end position="333"/>
    </location>
</feature>
<evidence type="ECO:0000313" key="3">
    <source>
        <dbReference type="Proteomes" id="UP000001940"/>
    </source>
</evidence>
<dbReference type="PIR" id="T37198">
    <property type="entry name" value="T37198"/>
</dbReference>
<dbReference type="InParanoid" id="O44725"/>
<dbReference type="Pfam" id="PF07735">
    <property type="entry name" value="FBA_2"/>
    <property type="match status" value="1"/>
</dbReference>
<dbReference type="EMBL" id="BX284601">
    <property type="protein sequence ID" value="CCD71533.1"/>
    <property type="molecule type" value="Genomic_DNA"/>
</dbReference>
<dbReference type="RefSeq" id="NP_492847.1">
    <property type="nucleotide sequence ID" value="NM_060446.1"/>
</dbReference>
<dbReference type="GeneID" id="186031"/>
<dbReference type="HOGENOM" id="CLU_052406_0_0_1"/>
<dbReference type="UCSC" id="F49D11.2">
    <property type="organism name" value="c. elegans"/>
</dbReference>
<dbReference type="eggNOG" id="ENOG502T37T">
    <property type="taxonomic scope" value="Eukaryota"/>
</dbReference>
<dbReference type="Proteomes" id="UP000001940">
    <property type="component" value="Chromosome I"/>
</dbReference>
<dbReference type="PANTHER" id="PTHR21503">
    <property type="entry name" value="F-BOX-CONTAINING HYPOTHETICAL PROTEIN C.ELEGANS"/>
    <property type="match status" value="1"/>
</dbReference>
<dbReference type="PaxDb" id="6239-F49D11.2"/>
<dbReference type="InterPro" id="IPR012885">
    <property type="entry name" value="F-box_Sdz-33"/>
</dbReference>
<reference evidence="2 3" key="1">
    <citation type="journal article" date="1998" name="Science">
        <title>Genome sequence of the nematode C. elegans: a platform for investigating biology.</title>
        <authorList>
            <consortium name="The C. elegans sequencing consortium"/>
            <person name="Sulson J.E."/>
            <person name="Waterston R."/>
        </authorList>
    </citation>
    <scope>NUCLEOTIDE SEQUENCE [LARGE SCALE GENOMIC DNA]</scope>
    <source>
        <strain evidence="2 3">Bristol N2</strain>
    </source>
</reference>
<evidence type="ECO:0000259" key="1">
    <source>
        <dbReference type="Pfam" id="PF07735"/>
    </source>
</evidence>
<evidence type="ECO:0000313" key="4">
    <source>
        <dbReference type="WormBase" id="F49D11.2"/>
    </source>
</evidence>
<keyword evidence="3" id="KW-1185">Reference proteome</keyword>
<dbReference type="WormBase" id="F49D11.2">
    <property type="protein sequence ID" value="CE17076"/>
    <property type="gene ID" value="WBGene00018626"/>
</dbReference>
<dbReference type="OrthoDB" id="5805320at2759"/>
<dbReference type="PhylomeDB" id="O44725"/>
<dbReference type="KEGG" id="cel:CELE_F49D11.2"/>
<dbReference type="AlphaFoldDB" id="O44725"/>
<sequence>MNFFPSPESQRALGDIVELDDVSDGYDDTLTTTTTGEGTSSIESGHYYKTFRPEDLFELTMCSEEAKEQIREYKLGITRIAFNDRTFTFWMVDQRFDQCQTKVDIQIIERSNLPGKLKRISLYLKSKIWRKFLSRKINGATYLVEKSHQKEYGLDLTHEGFNYRLAHCNGKYSIYTSDMIAAHRDLFLHLFYVFPSKDPVFFIDLRGIRSEEINVTRDLISIQQINRGSCLAMGVREREFVEDAHKILEMMESLKNLKLDISLRKVEFFSPKMCNIDHLSITYHKNQISEKNLLSLNCETIKLWSVTTSSRSLNKFIKKWLFTFDTRFQYLEIPILHLIEEDSNPWNIFKDLEISAFDEGKRAEYYKRYDWDFETNCLGSHRFINCQRGTDIEREDGMLATIITDSTFFYFFVWHNRFPEQPDHVPYLDR</sequence>
<dbReference type="OMA" id="FYFFVWH"/>
<name>O44725_CAEEL</name>
<dbReference type="CTD" id="186031"/>
<dbReference type="FunCoup" id="O44725">
    <property type="interactions" value="1533"/>
</dbReference>
<organism evidence="2 3">
    <name type="scientific">Caenorhabditis elegans</name>
    <dbReference type="NCBI Taxonomy" id="6239"/>
    <lineage>
        <taxon>Eukaryota</taxon>
        <taxon>Metazoa</taxon>
        <taxon>Ecdysozoa</taxon>
        <taxon>Nematoda</taxon>
        <taxon>Chromadorea</taxon>
        <taxon>Rhabditida</taxon>
        <taxon>Rhabditina</taxon>
        <taxon>Rhabditomorpha</taxon>
        <taxon>Rhabditoidea</taxon>
        <taxon>Rhabditidae</taxon>
        <taxon>Peloderinae</taxon>
        <taxon>Caenorhabditis</taxon>
    </lineage>
</organism>
<protein>
    <submittedName>
        <fullName evidence="2">F-box associated domain-containing protein</fullName>
    </submittedName>
</protein>
<dbReference type="PANTHER" id="PTHR21503:SF20">
    <property type="entry name" value="F-BOX ASSOCIATED DOMAIN-CONTAINING PROTEIN"/>
    <property type="match status" value="1"/>
</dbReference>
<gene>
    <name evidence="2" type="ORF">CELE_F49D11.2</name>
    <name evidence="2 4" type="ORF">F49D11.2</name>
</gene>
<accession>O44725</accession>